<dbReference type="InterPro" id="IPR036318">
    <property type="entry name" value="FAD-bd_PCMH-like_sf"/>
</dbReference>
<proteinExistence type="inferred from homology"/>
<comment type="cofactor">
    <cofactor evidence="1">
        <name>FAD</name>
        <dbReference type="ChEBI" id="CHEBI:57692"/>
    </cofactor>
</comment>
<dbReference type="AlphaFoldDB" id="A0A1E7K1Z5"/>
<evidence type="ECO:0000256" key="5">
    <source>
        <dbReference type="ARBA" id="ARBA00023002"/>
    </source>
</evidence>
<dbReference type="RefSeq" id="WP_069991302.1">
    <property type="nucleotide sequence ID" value="NZ_LJGV01000022.1"/>
</dbReference>
<keyword evidence="4" id="KW-0274">FAD</keyword>
<dbReference type="Proteomes" id="UP000175829">
    <property type="component" value="Unassembled WGS sequence"/>
</dbReference>
<comment type="similarity">
    <text evidence="2">Belongs to the oxygen-dependent FAD-linked oxidoreductase family.</text>
</comment>
<evidence type="ECO:0000256" key="3">
    <source>
        <dbReference type="ARBA" id="ARBA00022630"/>
    </source>
</evidence>
<dbReference type="PANTHER" id="PTHR42973:SF39">
    <property type="entry name" value="FAD-BINDING PCMH-TYPE DOMAIN-CONTAINING PROTEIN"/>
    <property type="match status" value="1"/>
</dbReference>
<dbReference type="GO" id="GO:0016491">
    <property type="term" value="F:oxidoreductase activity"/>
    <property type="evidence" value="ECO:0007669"/>
    <property type="project" value="UniProtKB-KW"/>
</dbReference>
<protein>
    <recommendedName>
        <fullName evidence="7">FAD-binding PCMH-type domain-containing protein</fullName>
    </recommendedName>
</protein>
<dbReference type="InterPro" id="IPR012951">
    <property type="entry name" value="BBE"/>
</dbReference>
<feature type="compositionally biased region" description="Low complexity" evidence="6">
    <location>
        <begin position="44"/>
        <end position="96"/>
    </location>
</feature>
<dbReference type="InterPro" id="IPR006094">
    <property type="entry name" value="Oxid_FAD_bind_N"/>
</dbReference>
<dbReference type="PATRIC" id="fig|943816.4.peg.1176"/>
<evidence type="ECO:0000313" key="9">
    <source>
        <dbReference type="Proteomes" id="UP000175829"/>
    </source>
</evidence>
<dbReference type="Pfam" id="PF08031">
    <property type="entry name" value="BBE"/>
    <property type="match status" value="1"/>
</dbReference>
<evidence type="ECO:0000259" key="7">
    <source>
        <dbReference type="PROSITE" id="PS51387"/>
    </source>
</evidence>
<dbReference type="PANTHER" id="PTHR42973">
    <property type="entry name" value="BINDING OXIDOREDUCTASE, PUTATIVE (AFU_ORTHOLOGUE AFUA_1G17690)-RELATED"/>
    <property type="match status" value="1"/>
</dbReference>
<feature type="domain" description="FAD-binding PCMH-type" evidence="7">
    <location>
        <begin position="147"/>
        <end position="320"/>
    </location>
</feature>
<dbReference type="InterPro" id="IPR016169">
    <property type="entry name" value="FAD-bd_PCMH_sub2"/>
</dbReference>
<gene>
    <name evidence="8" type="ORF">AN217_08935</name>
</gene>
<dbReference type="InterPro" id="IPR006093">
    <property type="entry name" value="Oxy_OxRdtase_FAD_BS"/>
</dbReference>
<dbReference type="PROSITE" id="PS00862">
    <property type="entry name" value="OX2_COVAL_FAD"/>
    <property type="match status" value="1"/>
</dbReference>
<organism evidence="8 9">
    <name type="scientific">Streptomyces qinglanensis</name>
    <dbReference type="NCBI Taxonomy" id="943816"/>
    <lineage>
        <taxon>Bacteria</taxon>
        <taxon>Bacillati</taxon>
        <taxon>Actinomycetota</taxon>
        <taxon>Actinomycetes</taxon>
        <taxon>Kitasatosporales</taxon>
        <taxon>Streptomycetaceae</taxon>
        <taxon>Streptomyces</taxon>
    </lineage>
</organism>
<dbReference type="Gene3D" id="3.30.43.10">
    <property type="entry name" value="Uridine Diphospho-n-acetylenolpyruvylglucosamine Reductase, domain 2"/>
    <property type="match status" value="1"/>
</dbReference>
<dbReference type="InterPro" id="IPR016167">
    <property type="entry name" value="FAD-bd_PCMH_sub1"/>
</dbReference>
<evidence type="ECO:0000256" key="6">
    <source>
        <dbReference type="SAM" id="MobiDB-lite"/>
    </source>
</evidence>
<dbReference type="EMBL" id="LJGV01000022">
    <property type="protein sequence ID" value="OEU97949.1"/>
    <property type="molecule type" value="Genomic_DNA"/>
</dbReference>
<evidence type="ECO:0000256" key="2">
    <source>
        <dbReference type="ARBA" id="ARBA00005466"/>
    </source>
</evidence>
<evidence type="ECO:0000313" key="8">
    <source>
        <dbReference type="EMBL" id="OEU97949.1"/>
    </source>
</evidence>
<feature type="region of interest" description="Disordered" evidence="6">
    <location>
        <begin position="1"/>
        <end position="96"/>
    </location>
</feature>
<evidence type="ECO:0000256" key="1">
    <source>
        <dbReference type="ARBA" id="ARBA00001974"/>
    </source>
</evidence>
<dbReference type="SUPFAM" id="SSF56176">
    <property type="entry name" value="FAD-binding/transporter-associated domain-like"/>
    <property type="match status" value="1"/>
</dbReference>
<comment type="caution">
    <text evidence="8">The sequence shown here is derived from an EMBL/GenBank/DDBJ whole genome shotgun (WGS) entry which is preliminary data.</text>
</comment>
<dbReference type="InterPro" id="IPR050416">
    <property type="entry name" value="FAD-linked_Oxidoreductase"/>
</dbReference>
<dbReference type="Gene3D" id="3.30.465.10">
    <property type="match status" value="1"/>
</dbReference>
<dbReference type="InterPro" id="IPR016166">
    <property type="entry name" value="FAD-bd_PCMH"/>
</dbReference>
<dbReference type="PROSITE" id="PS51387">
    <property type="entry name" value="FAD_PCMH"/>
    <property type="match status" value="1"/>
</dbReference>
<accession>A0A1E7K1Z5</accession>
<evidence type="ECO:0000256" key="4">
    <source>
        <dbReference type="ARBA" id="ARBA00022827"/>
    </source>
</evidence>
<keyword evidence="5" id="KW-0560">Oxidoreductase</keyword>
<keyword evidence="3" id="KW-0285">Flavoprotein</keyword>
<reference evidence="8 9" key="1">
    <citation type="journal article" date="2016" name="Front. Microbiol.">
        <title>Comparative Genomics Analysis of Streptomyces Species Reveals Their Adaptation to the Marine Environment and Their Diversity at the Genomic Level.</title>
        <authorList>
            <person name="Tian X."/>
            <person name="Zhang Z."/>
            <person name="Yang T."/>
            <person name="Chen M."/>
            <person name="Li J."/>
            <person name="Chen F."/>
            <person name="Yang J."/>
            <person name="Li W."/>
            <person name="Zhang B."/>
            <person name="Zhang Z."/>
            <person name="Wu J."/>
            <person name="Zhang C."/>
            <person name="Long L."/>
            <person name="Xiao J."/>
        </authorList>
    </citation>
    <scope>NUCLEOTIDE SEQUENCE [LARGE SCALE GENOMIC DNA]</scope>
    <source>
        <strain evidence="8 9">SCSIO M10379</strain>
    </source>
</reference>
<feature type="compositionally biased region" description="Low complexity" evidence="6">
    <location>
        <begin position="20"/>
        <end position="32"/>
    </location>
</feature>
<name>A0A1E7K1Z5_9ACTN</name>
<dbReference type="Pfam" id="PF01565">
    <property type="entry name" value="FAD_binding_4"/>
    <property type="match status" value="1"/>
</dbReference>
<dbReference type="GO" id="GO:0071949">
    <property type="term" value="F:FAD binding"/>
    <property type="evidence" value="ECO:0007669"/>
    <property type="project" value="InterPro"/>
</dbReference>
<sequence>MPGTAAEAGRGLPRDDEAARSAAGSATAARGTRMTECETGPGNGTNTADAGSAGDTGDAGDTADSGDAGRTADPAGGTNPASAAGPADTANAGADANTASTASTASAGAADTRGAAWRALGSGLDGTLLRPGDRDFTAARKLFNPRFDAVRPAAVAYCAGPGDIAECLAFARRNRIPVSVRSGGHSSAGWSSGNGRLIIDVQRLAGVHASGRRATVGAGAKLIDVHAGLAAHKRTIPAGSGPTVGIAGLALGGGIGAVARAYGLTCDSLTGARIVTADGALREVSADGGADDAELFWALRGAGNGNFGVVTALDFRTHVAPGCQTFFLSWPWSRAAAVVREWQRWAPVAPEEIWSHLRLSAPAGGRPGSVRLGGLSLGARREVETQLDRLAGRIGTTADLSLRRHGYLDALKVLGGVSGWTLAQAHQRGTLPGRTKRGRVARESYAARSDFYTRPLPLAGIRALLDRVERVAELRGGGAGSVVLDALGGAVNRPRPDATAFVHRSARFLAQYAVAWPDGSGAEAVAGHRGWLDATHAAMRPWASGFAYQNCPDPALRDWRRAYYGANAERLARVKAVYDPDRVFSFPHAV</sequence>
<dbReference type="Gene3D" id="3.40.462.20">
    <property type="match status" value="1"/>
</dbReference>